<reference evidence="1 2" key="1">
    <citation type="submission" date="2019-08" db="EMBL/GenBank/DDBJ databases">
        <title>Complete genome sequence of Candidatus Uab amorphum.</title>
        <authorList>
            <person name="Shiratori T."/>
            <person name="Suzuki S."/>
            <person name="Kakizawa Y."/>
            <person name="Ishida K."/>
        </authorList>
    </citation>
    <scope>NUCLEOTIDE SEQUENCE [LARGE SCALE GENOMIC DNA]</scope>
    <source>
        <strain evidence="1 2">SRT547</strain>
    </source>
</reference>
<dbReference type="Pfam" id="PF02585">
    <property type="entry name" value="PIG-L"/>
    <property type="match status" value="1"/>
</dbReference>
<proteinExistence type="predicted"/>
<dbReference type="InterPro" id="IPR003737">
    <property type="entry name" value="GlcNAc_PI_deacetylase-related"/>
</dbReference>
<keyword evidence="2" id="KW-1185">Reference proteome</keyword>
<dbReference type="SUPFAM" id="SSF102588">
    <property type="entry name" value="LmbE-like"/>
    <property type="match status" value="1"/>
</dbReference>
<dbReference type="RefSeq" id="WP_151967750.1">
    <property type="nucleotide sequence ID" value="NZ_AP019860.1"/>
</dbReference>
<dbReference type="AlphaFoldDB" id="A0A5S9F3L3"/>
<dbReference type="Proteomes" id="UP000326354">
    <property type="component" value="Chromosome"/>
</dbReference>
<dbReference type="Gene3D" id="3.40.50.10320">
    <property type="entry name" value="LmbE-like"/>
    <property type="match status" value="1"/>
</dbReference>
<evidence type="ECO:0000313" key="1">
    <source>
        <dbReference type="EMBL" id="BBM83554.1"/>
    </source>
</evidence>
<gene>
    <name evidence="1" type="ORF">UABAM_01907</name>
</gene>
<accession>A0A5S9F3L3</accession>
<evidence type="ECO:0008006" key="3">
    <source>
        <dbReference type="Google" id="ProtNLM"/>
    </source>
</evidence>
<dbReference type="EMBL" id="AP019860">
    <property type="protein sequence ID" value="BBM83554.1"/>
    <property type="molecule type" value="Genomic_DNA"/>
</dbReference>
<sequence>MIKLSSDSHNDIFIPDGTNIGEALERTTHMCISAHQDDNEILAYHGIANCFQSKDKWFTSVIVTNGSGSPRAGIYADTCDEEMQKIRVIEQRKAAFVGEYAAQIQLGYPSSQVKDAAQGNVVDDLYEILRMAKPRTVYLHNPADKHDTHIAVLLRSLDALRRIPKENRPKKVYGCEVWRGLDWLVDEDKEILAVDEYPNIAQALVGVFDSQISGGKRYDLATTGRRLANATYLFPHQVDQAQAVSLAMDLTPIVENEKLCIKQYTLEYVQRLHNDICTRFDKFI</sequence>
<evidence type="ECO:0000313" key="2">
    <source>
        <dbReference type="Proteomes" id="UP000326354"/>
    </source>
</evidence>
<dbReference type="InterPro" id="IPR024078">
    <property type="entry name" value="LmbE-like_dom_sf"/>
</dbReference>
<protein>
    <recommendedName>
        <fullName evidence="3">PIG-L family deacetylase</fullName>
    </recommendedName>
</protein>
<organism evidence="1 2">
    <name type="scientific">Uabimicrobium amorphum</name>
    <dbReference type="NCBI Taxonomy" id="2596890"/>
    <lineage>
        <taxon>Bacteria</taxon>
        <taxon>Pseudomonadati</taxon>
        <taxon>Planctomycetota</taxon>
        <taxon>Candidatus Uabimicrobiia</taxon>
        <taxon>Candidatus Uabimicrobiales</taxon>
        <taxon>Candidatus Uabimicrobiaceae</taxon>
        <taxon>Candidatus Uabimicrobium</taxon>
    </lineage>
</organism>
<name>A0A5S9F3L3_UABAM</name>
<dbReference type="KEGG" id="uam:UABAM_01907"/>
<dbReference type="OrthoDB" id="282207at2"/>